<reference evidence="1" key="1">
    <citation type="submission" date="2010-07" db="EMBL/GenBank/DDBJ databases">
        <authorList>
            <person name="Muzny D."/>
            <person name="Qin X."/>
            <person name="Deng J."/>
            <person name="Jiang H."/>
            <person name="Liu Y."/>
            <person name="Qu J."/>
            <person name="Song X.-Z."/>
            <person name="Zhang L."/>
            <person name="Thornton R."/>
            <person name="Coyle M."/>
            <person name="Francisco L."/>
            <person name="Jackson L."/>
            <person name="Javaid M."/>
            <person name="Korchina V."/>
            <person name="Kovar C."/>
            <person name="Mata R."/>
            <person name="Mathew T."/>
            <person name="Ngo R."/>
            <person name="Nguyen L."/>
            <person name="Nguyen N."/>
            <person name="Okwuonu G."/>
            <person name="Ongeri F."/>
            <person name="Pham C."/>
            <person name="Simmons D."/>
            <person name="Wilczek-Boney K."/>
            <person name="Hale W."/>
            <person name="Jakkamsetti A."/>
            <person name="Pham P."/>
            <person name="Ruth R."/>
            <person name="San Lucas F."/>
            <person name="Warren J."/>
            <person name="Zhang J."/>
            <person name="Zhao Z."/>
            <person name="Zhou C."/>
            <person name="Zhu D."/>
            <person name="Lee S."/>
            <person name="Bess C."/>
            <person name="Blankenburg K."/>
            <person name="Forbes L."/>
            <person name="Fu Q."/>
            <person name="Gubbala S."/>
            <person name="Hirani K."/>
            <person name="Jayaseelan J.C."/>
            <person name="Lara F."/>
            <person name="Munidasa M."/>
            <person name="Palculict T."/>
            <person name="Patil S."/>
            <person name="Pu L.-L."/>
            <person name="Saada N."/>
            <person name="Tang L."/>
            <person name="Weissenberger G."/>
            <person name="Zhu Y."/>
            <person name="Hemphill L."/>
            <person name="Shang Y."/>
            <person name="Youmans B."/>
            <person name="Ayvaz T."/>
            <person name="Ross M."/>
            <person name="Santibanez J."/>
            <person name="Aqrawi P."/>
            <person name="Gross S."/>
            <person name="Joshi V."/>
            <person name="Fowler G."/>
            <person name="Nazareth L."/>
            <person name="Reid J."/>
            <person name="Worley K."/>
            <person name="Petrosino J."/>
            <person name="Highlander S."/>
            <person name="Gibbs R."/>
        </authorList>
    </citation>
    <scope>NUCLEOTIDE SEQUENCE [LARGE SCALE GENOMIC DNA]</scope>
    <source>
        <strain evidence="1">DSM 20284</strain>
    </source>
</reference>
<gene>
    <name evidence="1" type="ORF">HMPREF0623_1366</name>
</gene>
<comment type="caution">
    <text evidence="1">The sequence shown here is derived from an EMBL/GenBank/DDBJ whole genome shotgun (WGS) entry which is preliminary data.</text>
</comment>
<sequence length="67" mass="8092">MDKKIGKNLYEIRSKWASNIQRAIYFQFKDNKYIITNGFIKKSQKTPASEKKIARDRRTLYFKKEES</sequence>
<keyword evidence="2" id="KW-1185">Reference proteome</keyword>
<accession>E0NH43</accession>
<name>E0NH43_PEDAC</name>
<dbReference type="eggNOG" id="COG4679">
    <property type="taxonomic scope" value="Bacteria"/>
</dbReference>
<dbReference type="HOGENOM" id="CLU_122734_5_2_9"/>
<organism evidence="1 2">
    <name type="scientific">Pediococcus acidilactici DSM 20284</name>
    <dbReference type="NCBI Taxonomy" id="862514"/>
    <lineage>
        <taxon>Bacteria</taxon>
        <taxon>Bacillati</taxon>
        <taxon>Bacillota</taxon>
        <taxon>Bacilli</taxon>
        <taxon>Lactobacillales</taxon>
        <taxon>Lactobacillaceae</taxon>
        <taxon>Pediococcus</taxon>
        <taxon>Pediococcus acidilactici group</taxon>
    </lineage>
</organism>
<dbReference type="Pfam" id="PF05973">
    <property type="entry name" value="Gp49"/>
    <property type="match status" value="1"/>
</dbReference>
<evidence type="ECO:0000313" key="2">
    <source>
        <dbReference type="Proteomes" id="UP000004470"/>
    </source>
</evidence>
<protein>
    <submittedName>
        <fullName evidence="1">Toxin-antitoxin system, toxin component, RelE family</fullName>
    </submittedName>
</protein>
<dbReference type="AlphaFoldDB" id="E0NH43"/>
<dbReference type="EMBL" id="AEEG01000005">
    <property type="protein sequence ID" value="EFL95230.1"/>
    <property type="molecule type" value="Genomic_DNA"/>
</dbReference>
<dbReference type="InterPro" id="IPR009241">
    <property type="entry name" value="HigB-like"/>
</dbReference>
<proteinExistence type="predicted"/>
<dbReference type="Proteomes" id="UP000004470">
    <property type="component" value="Unassembled WGS sequence"/>
</dbReference>
<evidence type="ECO:0000313" key="1">
    <source>
        <dbReference type="EMBL" id="EFL95230.1"/>
    </source>
</evidence>